<evidence type="ECO:0000256" key="5">
    <source>
        <dbReference type="ARBA" id="ARBA00023136"/>
    </source>
</evidence>
<feature type="transmembrane region" description="Helical" evidence="6">
    <location>
        <begin position="421"/>
        <end position="442"/>
    </location>
</feature>
<feature type="transmembrane region" description="Helical" evidence="6">
    <location>
        <begin position="152"/>
        <end position="170"/>
    </location>
</feature>
<protein>
    <submittedName>
        <fullName evidence="7">FtsW-like cell division membrane protein CA_C0505</fullName>
    </submittedName>
</protein>
<keyword evidence="7" id="KW-0132">Cell division</keyword>
<dbReference type="InterPro" id="IPR001182">
    <property type="entry name" value="FtsW/RodA"/>
</dbReference>
<evidence type="ECO:0000256" key="3">
    <source>
        <dbReference type="ARBA" id="ARBA00022960"/>
    </source>
</evidence>
<dbReference type="Pfam" id="PF01098">
    <property type="entry name" value="FTSW_RODA_SPOVE"/>
    <property type="match status" value="1"/>
</dbReference>
<keyword evidence="2 6" id="KW-0812">Transmembrane</keyword>
<reference evidence="7" key="1">
    <citation type="submission" date="2020-02" db="EMBL/GenBank/DDBJ databases">
        <authorList>
            <person name="Meier V. D."/>
        </authorList>
    </citation>
    <scope>NUCLEOTIDE SEQUENCE</scope>
    <source>
        <strain evidence="7">AVDCRST_MAG33</strain>
    </source>
</reference>
<keyword evidence="3" id="KW-0133">Cell shape</keyword>
<evidence type="ECO:0000256" key="4">
    <source>
        <dbReference type="ARBA" id="ARBA00022989"/>
    </source>
</evidence>
<feature type="transmembrane region" description="Helical" evidence="6">
    <location>
        <begin position="59"/>
        <end position="79"/>
    </location>
</feature>
<dbReference type="GO" id="GO:0051301">
    <property type="term" value="P:cell division"/>
    <property type="evidence" value="ECO:0007669"/>
    <property type="project" value="UniProtKB-KW"/>
</dbReference>
<dbReference type="EMBL" id="CADCWK010000239">
    <property type="protein sequence ID" value="CAA9567050.1"/>
    <property type="molecule type" value="Genomic_DNA"/>
</dbReference>
<sequence>MTASVQPDGTRPRGRLGYRPSGRLTEFQLLVAPALMTIVGLLTIYLAPRSDLLWSWGDLWVSLVYAGMIAGISLAFSLFRFRADQLILPIVATLAGLGLLVIQRLQPDLAALDDNLAGLASRQIIYMTAGLVFMVALALFPPLLPLLRRYKYTALVLSLALLAVTFVFGVEVGGARLWLYLGPIQIQPSEIVKVTLIVFLAGYLDEKRDLLTGGWQIGAVTLPPLPWLLPLGLMWGASIATVIVLNDLGSGLLFFSIFLVMLYAATGRGWYVIVGLASFAVACVVLYQFFGRIAIRVQNWLDPFVDPYGGGYQQVQSDYAISSGGLFGTGLGLGQPWFVSQVHTDYVFAAYGEELGLLGTLAIVALYLFLVLRAFIIALNADDTFDRLVAIGIGATIGVQTLIILGGVVRLIPLTGITLPFVSYGGSSLLTNFVLIGLLLNISNRSNRRPRT</sequence>
<dbReference type="PANTHER" id="PTHR30474">
    <property type="entry name" value="CELL CYCLE PROTEIN"/>
    <property type="match status" value="1"/>
</dbReference>
<organism evidence="7">
    <name type="scientific">uncultured Thermomicrobiales bacterium</name>
    <dbReference type="NCBI Taxonomy" id="1645740"/>
    <lineage>
        <taxon>Bacteria</taxon>
        <taxon>Pseudomonadati</taxon>
        <taxon>Thermomicrobiota</taxon>
        <taxon>Thermomicrobia</taxon>
        <taxon>Thermomicrobiales</taxon>
        <taxon>environmental samples</taxon>
    </lineage>
</organism>
<evidence type="ECO:0000256" key="2">
    <source>
        <dbReference type="ARBA" id="ARBA00022692"/>
    </source>
</evidence>
<keyword evidence="7" id="KW-0131">Cell cycle</keyword>
<feature type="transmembrane region" description="Helical" evidence="6">
    <location>
        <begin position="86"/>
        <end position="103"/>
    </location>
</feature>
<evidence type="ECO:0000313" key="7">
    <source>
        <dbReference type="EMBL" id="CAA9567050.1"/>
    </source>
</evidence>
<proteinExistence type="predicted"/>
<dbReference type="GO" id="GO:0008360">
    <property type="term" value="P:regulation of cell shape"/>
    <property type="evidence" value="ECO:0007669"/>
    <property type="project" value="UniProtKB-KW"/>
</dbReference>
<accession>A0A6J4V1V2</accession>
<gene>
    <name evidence="7" type="ORF">AVDCRST_MAG33-2160</name>
</gene>
<feature type="transmembrane region" description="Helical" evidence="6">
    <location>
        <begin position="29"/>
        <end position="47"/>
    </location>
</feature>
<evidence type="ECO:0000256" key="1">
    <source>
        <dbReference type="ARBA" id="ARBA00004141"/>
    </source>
</evidence>
<feature type="transmembrane region" description="Helical" evidence="6">
    <location>
        <begin position="388"/>
        <end position="409"/>
    </location>
</feature>
<keyword evidence="5 6" id="KW-0472">Membrane</keyword>
<dbReference type="GO" id="GO:0015648">
    <property type="term" value="F:lipid-linked peptidoglycan transporter activity"/>
    <property type="evidence" value="ECO:0007669"/>
    <property type="project" value="TreeGrafter"/>
</dbReference>
<comment type="subcellular location">
    <subcellularLocation>
        <location evidence="1">Membrane</location>
        <topology evidence="1">Multi-pass membrane protein</topology>
    </subcellularLocation>
</comment>
<evidence type="ECO:0000256" key="6">
    <source>
        <dbReference type="SAM" id="Phobius"/>
    </source>
</evidence>
<dbReference type="AlphaFoldDB" id="A0A6J4V1V2"/>
<keyword evidence="4 6" id="KW-1133">Transmembrane helix</keyword>
<dbReference type="GO" id="GO:0005886">
    <property type="term" value="C:plasma membrane"/>
    <property type="evidence" value="ECO:0007669"/>
    <property type="project" value="TreeGrafter"/>
</dbReference>
<dbReference type="GO" id="GO:0032153">
    <property type="term" value="C:cell division site"/>
    <property type="evidence" value="ECO:0007669"/>
    <property type="project" value="TreeGrafter"/>
</dbReference>
<feature type="transmembrane region" description="Helical" evidence="6">
    <location>
        <begin position="355"/>
        <end position="376"/>
    </location>
</feature>
<feature type="transmembrane region" description="Helical" evidence="6">
    <location>
        <begin position="233"/>
        <end position="263"/>
    </location>
</feature>
<name>A0A6J4V1V2_9BACT</name>
<feature type="transmembrane region" description="Helical" evidence="6">
    <location>
        <begin position="123"/>
        <end position="140"/>
    </location>
</feature>
<feature type="transmembrane region" description="Helical" evidence="6">
    <location>
        <begin position="270"/>
        <end position="290"/>
    </location>
</feature>
<dbReference type="PANTHER" id="PTHR30474:SF3">
    <property type="entry name" value="PEPTIDOGLYCAN GLYCOSYLTRANSFERASE RODA"/>
    <property type="match status" value="1"/>
</dbReference>